<reference evidence="11 12" key="1">
    <citation type="journal article" date="2008" name="Nature">
        <title>Genome analysis of the platypus reveals unique signatures of evolution.</title>
        <authorList>
            <person name="Warren W.C."/>
            <person name="Hillier L.W."/>
            <person name="Marshall Graves J.A."/>
            <person name="Birney E."/>
            <person name="Ponting C.P."/>
            <person name="Grutzner F."/>
            <person name="Belov K."/>
            <person name="Miller W."/>
            <person name="Clarke L."/>
            <person name="Chinwalla A.T."/>
            <person name="Yang S.P."/>
            <person name="Heger A."/>
            <person name="Locke D.P."/>
            <person name="Miethke P."/>
            <person name="Waters P.D."/>
            <person name="Veyrunes F."/>
            <person name="Fulton L."/>
            <person name="Fulton B."/>
            <person name="Graves T."/>
            <person name="Wallis J."/>
            <person name="Puente X.S."/>
            <person name="Lopez-Otin C."/>
            <person name="Ordonez G.R."/>
            <person name="Eichler E.E."/>
            <person name="Chen L."/>
            <person name="Cheng Z."/>
            <person name="Deakin J.E."/>
            <person name="Alsop A."/>
            <person name="Thompson K."/>
            <person name="Kirby P."/>
            <person name="Papenfuss A.T."/>
            <person name="Wakefield M.J."/>
            <person name="Olender T."/>
            <person name="Lancet D."/>
            <person name="Huttley G.A."/>
            <person name="Smit A.F."/>
            <person name="Pask A."/>
            <person name="Temple-Smith P."/>
            <person name="Batzer M.A."/>
            <person name="Walker J.A."/>
            <person name="Konkel M.K."/>
            <person name="Harris R.S."/>
            <person name="Whittington C.M."/>
            <person name="Wong E.S."/>
            <person name="Gemmell N.J."/>
            <person name="Buschiazzo E."/>
            <person name="Vargas Jentzsch I.M."/>
            <person name="Merkel A."/>
            <person name="Schmitz J."/>
            <person name="Zemann A."/>
            <person name="Churakov G."/>
            <person name="Kriegs J.O."/>
            <person name="Brosius J."/>
            <person name="Murchison E.P."/>
            <person name="Sachidanandam R."/>
            <person name="Smith C."/>
            <person name="Hannon G.J."/>
            <person name="Tsend-Ayush E."/>
            <person name="McMillan D."/>
            <person name="Attenborough R."/>
            <person name="Rens W."/>
            <person name="Ferguson-Smith M."/>
            <person name="Lefevre C.M."/>
            <person name="Sharp J.A."/>
            <person name="Nicholas K.R."/>
            <person name="Ray D.A."/>
            <person name="Kube M."/>
            <person name="Reinhardt R."/>
            <person name="Pringle T.H."/>
            <person name="Taylor J."/>
            <person name="Jones R.C."/>
            <person name="Nixon B."/>
            <person name="Dacheux J.L."/>
            <person name="Niwa H."/>
            <person name="Sekita Y."/>
            <person name="Huang X."/>
            <person name="Stark A."/>
            <person name="Kheradpour P."/>
            <person name="Kellis M."/>
            <person name="Flicek P."/>
            <person name="Chen Y."/>
            <person name="Webber C."/>
            <person name="Hardison R."/>
            <person name="Nelson J."/>
            <person name="Hallsworth-Pepin K."/>
            <person name="Delehaunty K."/>
            <person name="Markovic C."/>
            <person name="Minx P."/>
            <person name="Feng Y."/>
            <person name="Kremitzki C."/>
            <person name="Mitreva M."/>
            <person name="Glasscock J."/>
            <person name="Wylie T."/>
            <person name="Wohldmann P."/>
            <person name="Thiru P."/>
            <person name="Nhan M.N."/>
            <person name="Pohl C.S."/>
            <person name="Smith S.M."/>
            <person name="Hou S."/>
            <person name="Nefedov M."/>
            <person name="de Jong P.J."/>
            <person name="Renfree M.B."/>
            <person name="Mardis E.R."/>
            <person name="Wilson R.K."/>
        </authorList>
    </citation>
    <scope>NUCLEOTIDE SEQUENCE [LARGE SCALE GENOMIC DNA]</scope>
    <source>
        <strain evidence="11 12">Glennie</strain>
    </source>
</reference>
<evidence type="ECO:0000256" key="5">
    <source>
        <dbReference type="ARBA" id="ARBA00023180"/>
    </source>
</evidence>
<dbReference type="AlphaFoldDB" id="F7CCK5"/>
<evidence type="ECO:0000259" key="9">
    <source>
        <dbReference type="PROSITE" id="PS50017"/>
    </source>
</evidence>
<evidence type="ECO:0000256" key="1">
    <source>
        <dbReference type="ARBA" id="ARBA00022703"/>
    </source>
</evidence>
<reference evidence="11" key="3">
    <citation type="submission" date="2025-09" db="UniProtKB">
        <authorList>
            <consortium name="Ensembl"/>
        </authorList>
    </citation>
    <scope>IDENTIFICATION</scope>
    <source>
        <strain evidence="11">Glennie</strain>
    </source>
</reference>
<dbReference type="FunCoup" id="F7CCK5">
    <property type="interactions" value="335"/>
</dbReference>
<evidence type="ECO:0000256" key="6">
    <source>
        <dbReference type="PROSITE-ProRule" id="PRU00206"/>
    </source>
</evidence>
<dbReference type="InterPro" id="IPR022329">
    <property type="entry name" value="TNFR_25"/>
</dbReference>
<dbReference type="PROSITE" id="PS50050">
    <property type="entry name" value="TNFR_NGFR_2"/>
    <property type="match status" value="2"/>
</dbReference>
<keyword evidence="7" id="KW-1133">Transmembrane helix</keyword>
<keyword evidence="12" id="KW-1185">Reference proteome</keyword>
<dbReference type="SMART" id="SM00005">
    <property type="entry name" value="DEATH"/>
    <property type="match status" value="1"/>
</dbReference>
<dbReference type="PROSITE" id="PS00652">
    <property type="entry name" value="TNFR_NGFR_1"/>
    <property type="match status" value="2"/>
</dbReference>
<protein>
    <submittedName>
        <fullName evidence="11">TNF receptor superfamily member 25</fullName>
    </submittedName>
</protein>
<dbReference type="SMART" id="SM00208">
    <property type="entry name" value="TNFR"/>
    <property type="match status" value="2"/>
</dbReference>
<keyword evidence="1" id="KW-0053">Apoptosis</keyword>
<gene>
    <name evidence="11" type="primary">TNFRSF25</name>
</gene>
<dbReference type="SUPFAM" id="SSF47986">
    <property type="entry name" value="DEATH domain"/>
    <property type="match status" value="1"/>
</dbReference>
<evidence type="ECO:0000256" key="8">
    <source>
        <dbReference type="SAM" id="SignalP"/>
    </source>
</evidence>
<accession>F7CCK5</accession>
<dbReference type="PRINTS" id="PR01972">
    <property type="entry name" value="TNFACTORR25"/>
</dbReference>
<keyword evidence="7" id="KW-0812">Transmembrane</keyword>
<dbReference type="Pfam" id="PF00531">
    <property type="entry name" value="Death"/>
    <property type="match status" value="1"/>
</dbReference>
<feature type="domain" description="TNFR-Cys" evidence="10">
    <location>
        <begin position="97"/>
        <end position="139"/>
    </location>
</feature>
<dbReference type="PANTHER" id="PTHR47220">
    <property type="entry name" value="TUMOR NECROSIS FACTOR RECEPTOR SUPERFAMILY MEMBER 25"/>
    <property type="match status" value="1"/>
</dbReference>
<dbReference type="Proteomes" id="UP000002279">
    <property type="component" value="Chromosome 5"/>
</dbReference>
<dbReference type="InParanoid" id="F7CCK5"/>
<dbReference type="OMA" id="GVFWVQV"/>
<dbReference type="GO" id="GO:0007165">
    <property type="term" value="P:signal transduction"/>
    <property type="evidence" value="ECO:0007669"/>
    <property type="project" value="InterPro"/>
</dbReference>
<evidence type="ECO:0000256" key="4">
    <source>
        <dbReference type="ARBA" id="ARBA00023157"/>
    </source>
</evidence>
<dbReference type="GeneTree" id="ENSGT00940000161888"/>
<dbReference type="InterPro" id="IPR001368">
    <property type="entry name" value="TNFR/NGFR_Cys_rich_reg"/>
</dbReference>
<organism evidence="11 12">
    <name type="scientific">Ornithorhynchus anatinus</name>
    <name type="common">Duckbill platypus</name>
    <dbReference type="NCBI Taxonomy" id="9258"/>
    <lineage>
        <taxon>Eukaryota</taxon>
        <taxon>Metazoa</taxon>
        <taxon>Chordata</taxon>
        <taxon>Craniata</taxon>
        <taxon>Vertebrata</taxon>
        <taxon>Euteleostomi</taxon>
        <taxon>Mammalia</taxon>
        <taxon>Monotremata</taxon>
        <taxon>Ornithorhynchidae</taxon>
        <taxon>Ornithorhynchus</taxon>
    </lineage>
</organism>
<keyword evidence="7" id="KW-0472">Membrane</keyword>
<feature type="chain" id="PRO_5027995908" evidence="8">
    <location>
        <begin position="27"/>
        <end position="459"/>
    </location>
</feature>
<keyword evidence="3" id="KW-0677">Repeat</keyword>
<feature type="repeat" description="TNFR-Cys" evidence="6">
    <location>
        <begin position="97"/>
        <end position="139"/>
    </location>
</feature>
<dbReference type="InterPro" id="IPR000488">
    <property type="entry name" value="Death_dom"/>
</dbReference>
<dbReference type="GO" id="GO:0006915">
    <property type="term" value="P:apoptotic process"/>
    <property type="evidence" value="ECO:0007669"/>
    <property type="project" value="UniProtKB-KW"/>
</dbReference>
<keyword evidence="2 8" id="KW-0732">Signal</keyword>
<dbReference type="GO" id="GO:0005886">
    <property type="term" value="C:plasma membrane"/>
    <property type="evidence" value="ECO:0000318"/>
    <property type="project" value="GO_Central"/>
</dbReference>
<dbReference type="PANTHER" id="PTHR47220:SF1">
    <property type="entry name" value="TUMOR NECROSIS FACTOR RECEPTOR SUPERFAMILY MEMBER 25"/>
    <property type="match status" value="1"/>
</dbReference>
<dbReference type="InterPro" id="IPR011029">
    <property type="entry name" value="DEATH-like_dom_sf"/>
</dbReference>
<dbReference type="PROSITE" id="PS50017">
    <property type="entry name" value="DEATH_DOMAIN"/>
    <property type="match status" value="1"/>
</dbReference>
<dbReference type="Ensembl" id="ENSOANT00000013668.2">
    <property type="protein sequence ID" value="ENSOANP00000013665.2"/>
    <property type="gene ID" value="ENSOANG00000008580.3"/>
</dbReference>
<sequence>MQLQPGGRPAATILLVVLVAGSGPRGLEMSTSLSTPTSGAANFSLVQNPHQRMPRSQECSASHFLDKSSKLCCQNCPAGHFLVTPCSSFGSPSSCQPCRQGTYLPKENYSRKCFRCQECDKAALQVAIENCSATGNTRCGCAPGWFKECLVNRCEDGSPFSCRLCLDCHKLHRHSQGPHSAECSSGAPAPPRNMEPVLILVSETVSNCGPCLSGFYEDQGSCSPCPTKPFDSCPQACAGYCSQMGSWVPLPLTGLMVVLLFLGGTLTYCYWKRRPPQSSSRGYHVADEAVAEALAPSWAPVPLLVESPPTLPALTTTSSQQKVCDLQLLGSNCVASAPLAHEAPCPEDTWLLPWSQLPAGRGSGPAAGSLLQPGPQLYDVMDAVPARRWKEFVRTLGLREAEIEAVEVEVVRFRDQQYEMLKRWRQQQPAGLGAVYAALERMGLDGCAEELRKRLQRGL</sequence>
<feature type="repeat" description="TNFR-Cys" evidence="6">
    <location>
        <begin position="58"/>
        <end position="95"/>
    </location>
</feature>
<feature type="disulfide bond" evidence="6">
    <location>
        <begin position="73"/>
        <end position="86"/>
    </location>
</feature>
<feature type="domain" description="Death" evidence="9">
    <location>
        <begin position="374"/>
        <end position="455"/>
    </location>
</feature>
<dbReference type="SUPFAM" id="SSF57586">
    <property type="entry name" value="TNF receptor-like"/>
    <property type="match status" value="2"/>
</dbReference>
<dbReference type="Bgee" id="ENSOANG00000008580">
    <property type="expression patterns" value="Expressed in fibroblast and 6 other cell types or tissues"/>
</dbReference>
<evidence type="ECO:0000256" key="3">
    <source>
        <dbReference type="ARBA" id="ARBA00022737"/>
    </source>
</evidence>
<keyword evidence="4 6" id="KW-1015">Disulfide bond</keyword>
<feature type="domain" description="TNFR-Cys" evidence="10">
    <location>
        <begin position="58"/>
        <end position="95"/>
    </location>
</feature>
<evidence type="ECO:0000259" key="10">
    <source>
        <dbReference type="PROSITE" id="PS50050"/>
    </source>
</evidence>
<evidence type="ECO:0000313" key="11">
    <source>
        <dbReference type="Ensembl" id="ENSOANP00000013665.2"/>
    </source>
</evidence>
<dbReference type="Gene3D" id="2.10.50.10">
    <property type="entry name" value="Tumor Necrosis Factor Receptor, subunit A, domain 2"/>
    <property type="match status" value="1"/>
</dbReference>
<feature type="disulfide bond" evidence="6">
    <location>
        <begin position="98"/>
        <end position="113"/>
    </location>
</feature>
<feature type="transmembrane region" description="Helical" evidence="7">
    <location>
        <begin position="247"/>
        <end position="271"/>
    </location>
</feature>
<comment type="caution">
    <text evidence="6">Lacks conserved residue(s) required for the propagation of feature annotation.</text>
</comment>
<dbReference type="Gene3D" id="1.10.533.10">
    <property type="entry name" value="Death Domain, Fas"/>
    <property type="match status" value="1"/>
</dbReference>
<name>F7CCK5_ORNAN</name>
<reference evidence="11" key="2">
    <citation type="submission" date="2025-08" db="UniProtKB">
        <authorList>
            <consortium name="Ensembl"/>
        </authorList>
    </citation>
    <scope>IDENTIFICATION</scope>
    <source>
        <strain evidence="11">Glennie</strain>
    </source>
</reference>
<evidence type="ECO:0000256" key="7">
    <source>
        <dbReference type="SAM" id="Phobius"/>
    </source>
</evidence>
<proteinExistence type="predicted"/>
<keyword evidence="5" id="KW-0325">Glycoprotein</keyword>
<dbReference type="Pfam" id="PF00020">
    <property type="entry name" value="TNFR_c6"/>
    <property type="match status" value="1"/>
</dbReference>
<feature type="signal peptide" evidence="8">
    <location>
        <begin position="1"/>
        <end position="26"/>
    </location>
</feature>
<evidence type="ECO:0000256" key="2">
    <source>
        <dbReference type="ARBA" id="ARBA00022729"/>
    </source>
</evidence>
<evidence type="ECO:0000313" key="12">
    <source>
        <dbReference type="Proteomes" id="UP000002279"/>
    </source>
</evidence>